<proteinExistence type="inferred from homology"/>
<comment type="function">
    <text evidence="4">Uses inorganic polyphosphate (polyP) as a donor to convert GDP to GTP or ADP to ATP.</text>
</comment>
<name>A0A2W4ZC41_9SPHN</name>
<dbReference type="InterPro" id="IPR022488">
    <property type="entry name" value="PPK2-related"/>
</dbReference>
<accession>A0A2W4ZC41</accession>
<comment type="subunit">
    <text evidence="4">Homotetramer.</text>
</comment>
<dbReference type="NCBIfam" id="TIGR03707">
    <property type="entry name" value="PPK2_P_aer"/>
    <property type="match status" value="1"/>
</dbReference>
<evidence type="ECO:0000313" key="7">
    <source>
        <dbReference type="Proteomes" id="UP000248614"/>
    </source>
</evidence>
<protein>
    <recommendedName>
        <fullName evidence="4">ADP/GDP-polyphosphate phosphotransferase</fullName>
        <ecNumber evidence="4">2.7.4.-</ecNumber>
    </recommendedName>
    <alternativeName>
        <fullName evidence="4">Polyphosphate kinase PPK2</fullName>
    </alternativeName>
</protein>
<evidence type="ECO:0000313" key="6">
    <source>
        <dbReference type="EMBL" id="PZO79824.1"/>
    </source>
</evidence>
<dbReference type="PANTHER" id="PTHR34383:SF1">
    <property type="entry name" value="ADP-POLYPHOSPHATE PHOSPHOTRANSFERASE"/>
    <property type="match status" value="1"/>
</dbReference>
<dbReference type="AlphaFoldDB" id="A0A2W4ZC41"/>
<feature type="domain" description="Polyphosphate kinase-2-related" evidence="5">
    <location>
        <begin position="2"/>
        <end position="222"/>
    </location>
</feature>
<reference evidence="6 7" key="1">
    <citation type="submission" date="2017-08" db="EMBL/GenBank/DDBJ databases">
        <title>Infants hospitalized years apart are colonized by the same room-sourced microbial strains.</title>
        <authorList>
            <person name="Brooks B."/>
            <person name="Olm M.R."/>
            <person name="Firek B.A."/>
            <person name="Baker R."/>
            <person name="Thomas B.C."/>
            <person name="Morowitz M.J."/>
            <person name="Banfield J.F."/>
        </authorList>
    </citation>
    <scope>NUCLEOTIDE SEQUENCE [LARGE SCALE GENOMIC DNA]</scope>
    <source>
        <strain evidence="6">S2_018_000_R3_110</strain>
    </source>
</reference>
<dbReference type="InterPro" id="IPR022486">
    <property type="entry name" value="PPK2_PA0141"/>
</dbReference>
<gene>
    <name evidence="6" type="primary">ppk2</name>
    <name evidence="6" type="ORF">DI632_04030</name>
</gene>
<keyword evidence="2 4" id="KW-0808">Transferase</keyword>
<dbReference type="EC" id="2.7.4.-" evidence="4"/>
<dbReference type="Pfam" id="PF03976">
    <property type="entry name" value="PPK2"/>
    <property type="match status" value="1"/>
</dbReference>
<keyword evidence="3 4" id="KW-0418">Kinase</keyword>
<dbReference type="GO" id="GO:0008976">
    <property type="term" value="F:polyphosphate kinase activity"/>
    <property type="evidence" value="ECO:0007669"/>
    <property type="project" value="UniProtKB-UniRule"/>
</dbReference>
<dbReference type="GO" id="GO:0006793">
    <property type="term" value="P:phosphorus metabolic process"/>
    <property type="evidence" value="ECO:0007669"/>
    <property type="project" value="InterPro"/>
</dbReference>
<evidence type="ECO:0000259" key="5">
    <source>
        <dbReference type="Pfam" id="PF03976"/>
    </source>
</evidence>
<evidence type="ECO:0000256" key="4">
    <source>
        <dbReference type="RuleBase" id="RU369062"/>
    </source>
</evidence>
<dbReference type="EMBL" id="QFNF01000006">
    <property type="protein sequence ID" value="PZO79824.1"/>
    <property type="molecule type" value="Genomic_DNA"/>
</dbReference>
<dbReference type="Proteomes" id="UP000248614">
    <property type="component" value="Unassembled WGS sequence"/>
</dbReference>
<dbReference type="InterPro" id="IPR016898">
    <property type="entry name" value="Polyphosphate_phosphotransfera"/>
</dbReference>
<sequence length="252" mass="28402">MKKDVYESRLHALQLALVQTQVAAAESGERVVILLEGRDGAGKDGTIKRMVEHISTRSTRVVALPKPSDRERSQWYFQRYVAHLPAAGELVIFNRSWYNRAGVETVMGFSTAAEQASFLRDAPDFERMLIESGIRLVKLWLDISRDEQKARLDARRTDPLKQLKVSALDAVAQERWDDYSTARDRMLSRTHTALSPWHCIRADSKKQARIAAIAHVVARIAPDAIAHGQELPDPEVLFAFEESATTDGRLAR</sequence>
<evidence type="ECO:0000256" key="2">
    <source>
        <dbReference type="ARBA" id="ARBA00022679"/>
    </source>
</evidence>
<evidence type="ECO:0000256" key="3">
    <source>
        <dbReference type="ARBA" id="ARBA00022777"/>
    </source>
</evidence>
<dbReference type="Gene3D" id="3.40.50.300">
    <property type="entry name" value="P-loop containing nucleotide triphosphate hydrolases"/>
    <property type="match status" value="1"/>
</dbReference>
<comment type="caution">
    <text evidence="6">The sequence shown here is derived from an EMBL/GenBank/DDBJ whole genome shotgun (WGS) entry which is preliminary data.</text>
</comment>
<organism evidence="6 7">
    <name type="scientific">Sphingomonas hengshuiensis</name>
    <dbReference type="NCBI Taxonomy" id="1609977"/>
    <lineage>
        <taxon>Bacteria</taxon>
        <taxon>Pseudomonadati</taxon>
        <taxon>Pseudomonadota</taxon>
        <taxon>Alphaproteobacteria</taxon>
        <taxon>Sphingomonadales</taxon>
        <taxon>Sphingomonadaceae</taxon>
        <taxon>Sphingomonas</taxon>
    </lineage>
</organism>
<dbReference type="InterPro" id="IPR027417">
    <property type="entry name" value="P-loop_NTPase"/>
</dbReference>
<dbReference type="PANTHER" id="PTHR34383">
    <property type="entry name" value="POLYPHOSPHATE:AMP PHOSPHOTRANSFERASE-RELATED"/>
    <property type="match status" value="1"/>
</dbReference>
<dbReference type="PIRSF" id="PIRSF028756">
    <property type="entry name" value="PPK2_prd"/>
    <property type="match status" value="1"/>
</dbReference>
<comment type="similarity">
    <text evidence="1 4">Belongs to the polyphosphate kinase 2 (PPK2) family. Class I subfamily.</text>
</comment>
<dbReference type="SUPFAM" id="SSF52540">
    <property type="entry name" value="P-loop containing nucleoside triphosphate hydrolases"/>
    <property type="match status" value="1"/>
</dbReference>
<evidence type="ECO:0000256" key="1">
    <source>
        <dbReference type="ARBA" id="ARBA00009924"/>
    </source>
</evidence>